<dbReference type="InterPro" id="IPR006311">
    <property type="entry name" value="TAT_signal"/>
</dbReference>
<reference evidence="2" key="2">
    <citation type="journal article" date="2018" name="Nature">
        <title>A major lineage of non-tailed dsDNA viruses as unrecognized killers of marine bacteria.</title>
        <authorList>
            <person name="Kauffman K.M."/>
            <person name="Hussain F.A."/>
            <person name="Yang J."/>
            <person name="Arevalo P."/>
            <person name="Brown J.M."/>
            <person name="Chang W.K."/>
            <person name="VanInsberghe D."/>
            <person name="Elsherbini J."/>
            <person name="Sharma R.S."/>
            <person name="Cutler M.B."/>
            <person name="Kelly L."/>
            <person name="Polz M.F."/>
        </authorList>
    </citation>
    <scope>NUCLEOTIDE SEQUENCE</scope>
    <source>
        <strain evidence="2">10N.222.46.E12</strain>
    </source>
</reference>
<dbReference type="AlphaFoldDB" id="A0A7Z1MIQ6"/>
<evidence type="ECO:0000256" key="1">
    <source>
        <dbReference type="SAM" id="Phobius"/>
    </source>
</evidence>
<dbReference type="PROSITE" id="PS51318">
    <property type="entry name" value="TAT"/>
    <property type="match status" value="1"/>
</dbReference>
<gene>
    <name evidence="2" type="ORF">BCS90_19150</name>
</gene>
<keyword evidence="1" id="KW-0472">Membrane</keyword>
<dbReference type="Gene3D" id="2.180.10.10">
    <property type="entry name" value="RHS repeat-associated core"/>
    <property type="match status" value="1"/>
</dbReference>
<protein>
    <recommendedName>
        <fullName evidence="3">RHS repeat-associated core domain-containing protein</fullName>
    </recommendedName>
</protein>
<accession>A0A7Z1MIQ6</accession>
<dbReference type="NCBIfam" id="TIGR03696">
    <property type="entry name" value="Rhs_assc_core"/>
    <property type="match status" value="1"/>
</dbReference>
<comment type="caution">
    <text evidence="2">The sequence shown here is derived from an EMBL/GenBank/DDBJ whole genome shotgun (WGS) entry which is preliminary data.</text>
</comment>
<name>A0A7Z1MIQ6_9VIBR</name>
<keyword evidence="1" id="KW-1133">Transmembrane helix</keyword>
<keyword evidence="1" id="KW-0812">Transmembrane</keyword>
<organism evidence="2">
    <name type="scientific">Vibrio cyclitrophicus</name>
    <dbReference type="NCBI Taxonomy" id="47951"/>
    <lineage>
        <taxon>Bacteria</taxon>
        <taxon>Pseudomonadati</taxon>
        <taxon>Pseudomonadota</taxon>
        <taxon>Gammaproteobacteria</taxon>
        <taxon>Vibrionales</taxon>
        <taxon>Vibrionaceae</taxon>
        <taxon>Vibrio</taxon>
    </lineage>
</organism>
<proteinExistence type="predicted"/>
<evidence type="ECO:0008006" key="3">
    <source>
        <dbReference type="Google" id="ProtNLM"/>
    </source>
</evidence>
<dbReference type="InterPro" id="IPR022385">
    <property type="entry name" value="Rhs_assc_core"/>
</dbReference>
<evidence type="ECO:0000313" key="2">
    <source>
        <dbReference type="EMBL" id="PMP29112.1"/>
    </source>
</evidence>
<sequence>MININRSRVHRGITRRQFVKGAAYAGATVQFGVASFGFANGNNQSNPALITKARSFQGMRKDPVTSLYLSGNGTRAYSPRLMRFNSLDGIDFSPFGKGGVHNYAFVSNNPTNYRDPTGHVGISALLVGEIIGSVAGAVLGAAAESIKTITTGESFDWKQVGIGAFLGFISGGFGAASSGAKNVAKVGLYIGDAVATGAIEMGTSMAEGDSLDVAGGRAGIGAVIGLATFRIGSVVGKAGSSIGDASTRLQRIMTQGLSGRGAKRAARRYSSYTRRATPTPRAGASVFETVTRETPIGRVLAANLDAQSIQNLSLSSRSMFDNLYYGRMEELMSQSRFNNSRIRQLAEQFSAVSQTPRTPDREMIQGALLDAREYFIRRQYSISCQWVREFSDQNIQIGFDRAHFS</sequence>
<dbReference type="EMBL" id="MDBS01000029">
    <property type="protein sequence ID" value="PMP29112.1"/>
    <property type="molecule type" value="Genomic_DNA"/>
</dbReference>
<dbReference type="RefSeq" id="WP_154724023.1">
    <property type="nucleotide sequence ID" value="NZ_CP170590.1"/>
</dbReference>
<feature type="transmembrane region" description="Helical" evidence="1">
    <location>
        <begin position="21"/>
        <end position="39"/>
    </location>
</feature>
<reference evidence="2" key="1">
    <citation type="submission" date="2016-07" db="EMBL/GenBank/DDBJ databases">
        <authorList>
            <person name="Kauffman K."/>
            <person name="Arevalo P."/>
            <person name="Polz M.F."/>
        </authorList>
    </citation>
    <scope>NUCLEOTIDE SEQUENCE</scope>
    <source>
        <strain evidence="2">10N.222.46.E12</strain>
    </source>
</reference>